<organism evidence="2">
    <name type="scientific">marine sediment metagenome</name>
    <dbReference type="NCBI Taxonomy" id="412755"/>
    <lineage>
        <taxon>unclassified sequences</taxon>
        <taxon>metagenomes</taxon>
        <taxon>ecological metagenomes</taxon>
    </lineage>
</organism>
<dbReference type="InterPro" id="IPR022663">
    <property type="entry name" value="DapB_C"/>
</dbReference>
<gene>
    <name evidence="2" type="ORF">S01H4_32747</name>
</gene>
<proteinExistence type="predicted"/>
<accession>X1A0J4</accession>
<protein>
    <recommendedName>
        <fullName evidence="1">Dihydrodipicolinate reductase C-terminal domain-containing protein</fullName>
    </recommendedName>
</protein>
<dbReference type="GO" id="GO:0009089">
    <property type="term" value="P:lysine biosynthetic process via diaminopimelate"/>
    <property type="evidence" value="ECO:0007669"/>
    <property type="project" value="InterPro"/>
</dbReference>
<name>X1A0J4_9ZZZZ</name>
<evidence type="ECO:0000259" key="1">
    <source>
        <dbReference type="Pfam" id="PF05173"/>
    </source>
</evidence>
<comment type="caution">
    <text evidence="2">The sequence shown here is derived from an EMBL/GenBank/DDBJ whole genome shotgun (WGS) entry which is preliminary data.</text>
</comment>
<feature type="non-terminal residue" evidence="2">
    <location>
        <position position="48"/>
    </location>
</feature>
<dbReference type="Pfam" id="PF05173">
    <property type="entry name" value="DapB_C"/>
    <property type="match status" value="1"/>
</dbReference>
<feature type="domain" description="Dihydrodipicolinate reductase C-terminal" evidence="1">
    <location>
        <begin position="4"/>
        <end position="41"/>
    </location>
</feature>
<dbReference type="GO" id="GO:0008839">
    <property type="term" value="F:4-hydroxy-tetrahydrodipicolinate reductase"/>
    <property type="evidence" value="ECO:0007669"/>
    <property type="project" value="InterPro"/>
</dbReference>
<evidence type="ECO:0000313" key="2">
    <source>
        <dbReference type="EMBL" id="GAG75309.1"/>
    </source>
</evidence>
<sequence>MGIFSVIFGTKGQTLSIKHDSLDRSSFYPGVILAIRSMDKLSNYTFGL</sequence>
<reference evidence="2" key="1">
    <citation type="journal article" date="2014" name="Front. Microbiol.">
        <title>High frequency of phylogenetically diverse reductive dehalogenase-homologous genes in deep subseafloor sedimentary metagenomes.</title>
        <authorList>
            <person name="Kawai M."/>
            <person name="Futagami T."/>
            <person name="Toyoda A."/>
            <person name="Takaki Y."/>
            <person name="Nishi S."/>
            <person name="Hori S."/>
            <person name="Arai W."/>
            <person name="Tsubouchi T."/>
            <person name="Morono Y."/>
            <person name="Uchiyama I."/>
            <person name="Ito T."/>
            <person name="Fujiyama A."/>
            <person name="Inagaki F."/>
            <person name="Takami H."/>
        </authorList>
    </citation>
    <scope>NUCLEOTIDE SEQUENCE</scope>
    <source>
        <strain evidence="2">Expedition CK06-06</strain>
    </source>
</reference>
<dbReference type="AlphaFoldDB" id="X1A0J4"/>
<dbReference type="EMBL" id="BART01017160">
    <property type="protein sequence ID" value="GAG75309.1"/>
    <property type="molecule type" value="Genomic_DNA"/>
</dbReference>